<protein>
    <submittedName>
        <fullName evidence="1">Uncharacterized protein</fullName>
    </submittedName>
</protein>
<keyword evidence="2" id="KW-1185">Reference proteome</keyword>
<reference evidence="1 2" key="1">
    <citation type="submission" date="2015-01" db="EMBL/GenBank/DDBJ databases">
        <title>Jeotgalibacillus campisalis genome sequencing.</title>
        <authorList>
            <person name="Goh K.M."/>
            <person name="Chan K.-G."/>
            <person name="Yaakop A.S."/>
            <person name="Ee R."/>
            <person name="Gan H.M."/>
            <person name="Chan C.S."/>
        </authorList>
    </citation>
    <scope>NUCLEOTIDE SEQUENCE [LARGE SCALE GENOMIC DNA]</scope>
    <source>
        <strain evidence="1 2">SF-57</strain>
    </source>
</reference>
<dbReference type="Proteomes" id="UP000031972">
    <property type="component" value="Unassembled WGS sequence"/>
</dbReference>
<accession>A0A0C2VP09</accession>
<gene>
    <name evidence="1" type="ORF">KR50_28610</name>
</gene>
<dbReference type="AlphaFoldDB" id="A0A0C2VP09"/>
<organism evidence="1 2">
    <name type="scientific">Jeotgalibacillus campisalis</name>
    <dbReference type="NCBI Taxonomy" id="220754"/>
    <lineage>
        <taxon>Bacteria</taxon>
        <taxon>Bacillati</taxon>
        <taxon>Bacillota</taxon>
        <taxon>Bacilli</taxon>
        <taxon>Bacillales</taxon>
        <taxon>Caryophanaceae</taxon>
        <taxon>Jeotgalibacillus</taxon>
    </lineage>
</organism>
<proteinExistence type="predicted"/>
<name>A0A0C2VP09_9BACL</name>
<evidence type="ECO:0000313" key="1">
    <source>
        <dbReference type="EMBL" id="KIL46186.1"/>
    </source>
</evidence>
<sequence>MLLPVATVGIVERTFIQRIKELITLVLSSKKNTPQVSQLKKPANN</sequence>
<dbReference type="EMBL" id="JXRR01000017">
    <property type="protein sequence ID" value="KIL46186.1"/>
    <property type="molecule type" value="Genomic_DNA"/>
</dbReference>
<comment type="caution">
    <text evidence="1">The sequence shown here is derived from an EMBL/GenBank/DDBJ whole genome shotgun (WGS) entry which is preliminary data.</text>
</comment>
<dbReference type="PATRIC" id="fig|220754.4.peg.2875"/>
<evidence type="ECO:0000313" key="2">
    <source>
        <dbReference type="Proteomes" id="UP000031972"/>
    </source>
</evidence>